<feature type="signal peptide" evidence="16">
    <location>
        <begin position="1"/>
        <end position="25"/>
    </location>
</feature>
<dbReference type="GO" id="GO:0005975">
    <property type="term" value="P:carbohydrate metabolic process"/>
    <property type="evidence" value="ECO:0007669"/>
    <property type="project" value="InterPro"/>
</dbReference>
<keyword evidence="6 15" id="KW-0326">Glycosidase</keyword>
<comment type="function">
    <text evidence="11">May function in depolymerizing pectin during pollen development, germination, and tube growth. Acts as an exo-polygalacturonase.</text>
</comment>
<comment type="caution">
    <text evidence="17">The sequence shown here is derived from an EMBL/GenBank/DDBJ whole genome shotgun (WGS) entry which is preliminary data.</text>
</comment>
<feature type="chain" id="PRO_5032807464" description="Exopolygalacturonase" evidence="16">
    <location>
        <begin position="26"/>
        <end position="402"/>
    </location>
</feature>
<keyword evidence="16" id="KW-0732">Signal</keyword>
<sequence length="402" mass="42197">MDHPQRHVFQLILLILPCFSTIAEAAAEANQTLIHDVTAFGAKADGETVSTKAFLSAWAAACSFPAPSTIKVPSGFFAVGQVKFCGPCKSGNITFQIDGTLVAPSNYTAFYEVKGNWIQFDGVDGVSIFGGTLNGRGSSLWSCKLAGGRNCPDGAASLAFTNSKEVVISGLTSIDSELYHIVIDRSQRVTVEGVKVSAPATSPNTDGIHVQMSAGVIVTDSTIDTGDDCISVGPGTRDLWIEKVSCGPSHGISIGSLGKEPGEQGVENVTVRSVLLSGTENGLRIKTWGSPSDGFVRGVTFDHAIMKNVRNPIIIDQNYCPNEKGCSDQSSGVKISDVSYRDIRGSSATLVAVSFDCSAMNPCSGISLQDIDLAYEDQPAMASCNHAEGLASGLVHPPSCLH</sequence>
<evidence type="ECO:0000256" key="3">
    <source>
        <dbReference type="ARBA" id="ARBA00022512"/>
    </source>
</evidence>
<organism evidence="17 18">
    <name type="scientific">Vanilla planifolia</name>
    <name type="common">Vanilla</name>
    <dbReference type="NCBI Taxonomy" id="51239"/>
    <lineage>
        <taxon>Eukaryota</taxon>
        <taxon>Viridiplantae</taxon>
        <taxon>Streptophyta</taxon>
        <taxon>Embryophyta</taxon>
        <taxon>Tracheophyta</taxon>
        <taxon>Spermatophyta</taxon>
        <taxon>Magnoliopsida</taxon>
        <taxon>Liliopsida</taxon>
        <taxon>Asparagales</taxon>
        <taxon>Orchidaceae</taxon>
        <taxon>Vanilloideae</taxon>
        <taxon>Vanilleae</taxon>
        <taxon>Vanilla</taxon>
    </lineage>
</organism>
<dbReference type="InterPro" id="IPR000743">
    <property type="entry name" value="Glyco_hydro_28"/>
</dbReference>
<evidence type="ECO:0000256" key="6">
    <source>
        <dbReference type="ARBA" id="ARBA00023295"/>
    </source>
</evidence>
<evidence type="ECO:0000256" key="12">
    <source>
        <dbReference type="ARBA" id="ARBA00068298"/>
    </source>
</evidence>
<dbReference type="Pfam" id="PF00295">
    <property type="entry name" value="Glyco_hydro_28"/>
    <property type="match status" value="1"/>
</dbReference>
<dbReference type="SUPFAM" id="SSF51126">
    <property type="entry name" value="Pectin lyase-like"/>
    <property type="match status" value="1"/>
</dbReference>
<evidence type="ECO:0000256" key="5">
    <source>
        <dbReference type="ARBA" id="ARBA00022801"/>
    </source>
</evidence>
<dbReference type="FunFam" id="2.160.20.10:FF:000004">
    <property type="entry name" value="Pectin lyase-like superfamily protein"/>
    <property type="match status" value="1"/>
</dbReference>
<feature type="active site" evidence="14">
    <location>
        <position position="250"/>
    </location>
</feature>
<evidence type="ECO:0000256" key="15">
    <source>
        <dbReference type="RuleBase" id="RU361169"/>
    </source>
</evidence>
<proteinExistence type="inferred from homology"/>
<dbReference type="InterPro" id="IPR012334">
    <property type="entry name" value="Pectin_lyas_fold"/>
</dbReference>
<comment type="similarity">
    <text evidence="2 15">Belongs to the glycosyl hydrolase 28 family.</text>
</comment>
<evidence type="ECO:0000256" key="16">
    <source>
        <dbReference type="SAM" id="SignalP"/>
    </source>
</evidence>
<evidence type="ECO:0000256" key="11">
    <source>
        <dbReference type="ARBA" id="ARBA00057651"/>
    </source>
</evidence>
<dbReference type="GO" id="GO:0071555">
    <property type="term" value="P:cell wall organization"/>
    <property type="evidence" value="ECO:0007669"/>
    <property type="project" value="UniProtKB-KW"/>
</dbReference>
<comment type="subcellular location">
    <subcellularLocation>
        <location evidence="1">Secreted</location>
        <location evidence="1">Cell wall</location>
    </subcellularLocation>
</comment>
<evidence type="ECO:0000313" key="18">
    <source>
        <dbReference type="Proteomes" id="UP000639772"/>
    </source>
</evidence>
<evidence type="ECO:0000256" key="4">
    <source>
        <dbReference type="ARBA" id="ARBA00022525"/>
    </source>
</evidence>
<keyword evidence="7" id="KW-0961">Cell wall biogenesis/degradation</keyword>
<evidence type="ECO:0000256" key="2">
    <source>
        <dbReference type="ARBA" id="ARBA00008834"/>
    </source>
</evidence>
<evidence type="ECO:0000256" key="1">
    <source>
        <dbReference type="ARBA" id="ARBA00004191"/>
    </source>
</evidence>
<name>A0A835QYC6_VANPL</name>
<keyword evidence="3" id="KW-0134">Cell wall</keyword>
<accession>A0A835QYC6</accession>
<protein>
    <recommendedName>
        <fullName evidence="12">Exopolygalacturonase</fullName>
        <ecNumber evidence="8">3.2.1.67</ecNumber>
    </recommendedName>
    <alternativeName>
        <fullName evidence="9">Galacturan 1,4-alpha-galacturonidase</fullName>
    </alternativeName>
    <alternativeName>
        <fullName evidence="13">Pectinase</fullName>
    </alternativeName>
</protein>
<gene>
    <name evidence="17" type="ORF">HPP92_013069</name>
</gene>
<dbReference type="OrthoDB" id="187139at2759"/>
<dbReference type="SMART" id="SM00710">
    <property type="entry name" value="PbH1"/>
    <property type="match status" value="6"/>
</dbReference>
<dbReference type="AlphaFoldDB" id="A0A835QYC6"/>
<evidence type="ECO:0000256" key="7">
    <source>
        <dbReference type="ARBA" id="ARBA00023316"/>
    </source>
</evidence>
<dbReference type="PANTHER" id="PTHR31375">
    <property type="match status" value="1"/>
</dbReference>
<dbReference type="Proteomes" id="UP000639772">
    <property type="component" value="Chromosome 6"/>
</dbReference>
<dbReference type="GO" id="GO:0004650">
    <property type="term" value="F:polygalacturonase activity"/>
    <property type="evidence" value="ECO:0007669"/>
    <property type="project" value="InterPro"/>
</dbReference>
<evidence type="ECO:0000256" key="13">
    <source>
        <dbReference type="ARBA" id="ARBA00083621"/>
    </source>
</evidence>
<dbReference type="EC" id="3.2.1.67" evidence="8"/>
<evidence type="ECO:0000256" key="10">
    <source>
        <dbReference type="ARBA" id="ARBA00048766"/>
    </source>
</evidence>
<dbReference type="InterPro" id="IPR006626">
    <property type="entry name" value="PbH1"/>
</dbReference>
<comment type="catalytic activity">
    <reaction evidence="10">
        <text>[(1-&gt;4)-alpha-D-galacturonosyl](n) + H2O = alpha-D-galacturonate + [(1-&gt;4)-alpha-D-galacturonosyl](n-1)</text>
        <dbReference type="Rhea" id="RHEA:14117"/>
        <dbReference type="Rhea" id="RHEA-COMP:14570"/>
        <dbReference type="Rhea" id="RHEA-COMP:14572"/>
        <dbReference type="ChEBI" id="CHEBI:15377"/>
        <dbReference type="ChEBI" id="CHEBI:58658"/>
        <dbReference type="ChEBI" id="CHEBI:140523"/>
        <dbReference type="EC" id="3.2.1.67"/>
    </reaction>
</comment>
<evidence type="ECO:0000256" key="9">
    <source>
        <dbReference type="ARBA" id="ARBA00043142"/>
    </source>
</evidence>
<keyword evidence="4" id="KW-0964">Secreted</keyword>
<evidence type="ECO:0000256" key="14">
    <source>
        <dbReference type="PROSITE-ProRule" id="PRU10052"/>
    </source>
</evidence>
<keyword evidence="5 15" id="KW-0378">Hydrolase</keyword>
<evidence type="ECO:0000256" key="8">
    <source>
        <dbReference type="ARBA" id="ARBA00038933"/>
    </source>
</evidence>
<reference evidence="17 18" key="1">
    <citation type="journal article" date="2020" name="Nat. Food">
        <title>A phased Vanilla planifolia genome enables genetic improvement of flavour and production.</title>
        <authorList>
            <person name="Hasing T."/>
            <person name="Tang H."/>
            <person name="Brym M."/>
            <person name="Khazi F."/>
            <person name="Huang T."/>
            <person name="Chambers A.H."/>
        </authorList>
    </citation>
    <scope>NUCLEOTIDE SEQUENCE [LARGE SCALE GENOMIC DNA]</scope>
    <source>
        <tissue evidence="17">Leaf</tissue>
    </source>
</reference>
<evidence type="ECO:0000313" key="17">
    <source>
        <dbReference type="EMBL" id="KAG0478350.1"/>
    </source>
</evidence>
<dbReference type="InterPro" id="IPR011050">
    <property type="entry name" value="Pectin_lyase_fold/virulence"/>
</dbReference>
<dbReference type="PROSITE" id="PS00502">
    <property type="entry name" value="POLYGALACTURONASE"/>
    <property type="match status" value="1"/>
</dbReference>
<dbReference type="GO" id="GO:0047911">
    <property type="term" value="F:galacturan 1,4-alpha-galacturonidase activity"/>
    <property type="evidence" value="ECO:0007669"/>
    <property type="project" value="UniProtKB-EC"/>
</dbReference>
<dbReference type="Gene3D" id="2.160.20.10">
    <property type="entry name" value="Single-stranded right-handed beta-helix, Pectin lyase-like"/>
    <property type="match status" value="1"/>
</dbReference>
<dbReference type="EMBL" id="JADCNM010000006">
    <property type="protein sequence ID" value="KAG0478350.1"/>
    <property type="molecule type" value="Genomic_DNA"/>
</dbReference>